<sequence>MGSKWRESVLGELLQGGHATLQTGPFGTALKADEYTPTGVPLISVREIREGYFQIEEATPKVDQSVISRLPKFVLKKGDIVFARKGGIERNSLVTATEDGWFLGSDGIFLRFREGNDSRFFSYVMRSDLVRLWLLKNCEGTTMPSLNQKILARIPIYLPPLKEQTKIANWLSILDKKITLNRQINQTLEQMAQALFKSWFVDFDPVVDNALDAGFFEQNLGFPDELLRRAEARKAVRESVDFKPLPEDIRQLFPAAFEECSEPSLGLGGWVPEGWVYDCFSELLSSTIGGDWGKDSQDEKHTTQSRIVRGTDIPDLISGQLSNAPLRWVDPKKLQSRQIEAGDIIIEVSGGSPTQSTGRSIFMTQSMLNRLGGVVEPASFCRRFKPKSFCLGILASLHLQAIYSDGKMWEYQNQSTGIANFQTKFFLEAERVLMPSDKVLENFCQIVTPLIEKSQNSEQVALAKLRDTLLPKLISGELCIGDSEVDTADEVLA</sequence>
<dbReference type="InterPro" id="IPR044946">
    <property type="entry name" value="Restrct_endonuc_typeI_TRD_sf"/>
</dbReference>
<evidence type="ECO:0000256" key="2">
    <source>
        <dbReference type="ARBA" id="ARBA00022747"/>
    </source>
</evidence>
<dbReference type="OrthoDB" id="9798929at2"/>
<reference evidence="5 6" key="1">
    <citation type="journal article" date="2014" name="Gut Pathog.">
        <title>Gene clusters of Hafnia alvei strain FB1 important in survival and pathogenesis: a draft genome perspective.</title>
        <authorList>
            <person name="Tan J.Y."/>
            <person name="Yin W.F."/>
            <person name="Chan K.G."/>
        </authorList>
    </citation>
    <scope>NUCLEOTIDE SEQUENCE [LARGE SCALE GENOMIC DNA]</scope>
    <source>
        <strain evidence="5 6">FB1</strain>
    </source>
</reference>
<dbReference type="HOGENOM" id="CLU_021095_2_1_6"/>
<evidence type="ECO:0000313" key="6">
    <source>
        <dbReference type="Proteomes" id="UP000029986"/>
    </source>
</evidence>
<keyword evidence="3" id="KW-0238">DNA-binding</keyword>
<proteinExistence type="inferred from homology"/>
<dbReference type="SUPFAM" id="SSF116734">
    <property type="entry name" value="DNA methylase specificity domain"/>
    <property type="match status" value="2"/>
</dbReference>
<dbReference type="PATRIC" id="fig|1453496.5.peg.4001"/>
<dbReference type="PANTHER" id="PTHR30408">
    <property type="entry name" value="TYPE-1 RESTRICTION ENZYME ECOKI SPECIFICITY PROTEIN"/>
    <property type="match status" value="1"/>
</dbReference>
<dbReference type="RefSeq" id="WP_025798342.1">
    <property type="nucleotide sequence ID" value="NZ_CP009706.1"/>
</dbReference>
<dbReference type="KEGG" id="hav:AT03_19445"/>
<dbReference type="Pfam" id="PF01420">
    <property type="entry name" value="Methylase_S"/>
    <property type="match status" value="1"/>
</dbReference>
<evidence type="ECO:0000256" key="3">
    <source>
        <dbReference type="ARBA" id="ARBA00023125"/>
    </source>
</evidence>
<evidence type="ECO:0000259" key="4">
    <source>
        <dbReference type="Pfam" id="PF01420"/>
    </source>
</evidence>
<dbReference type="CDD" id="cd16961">
    <property type="entry name" value="RMtype1_S_TRD-CR_like"/>
    <property type="match status" value="1"/>
</dbReference>
<dbReference type="Proteomes" id="UP000029986">
    <property type="component" value="Chromosome"/>
</dbReference>
<dbReference type="InterPro" id="IPR000055">
    <property type="entry name" value="Restrct_endonuc_typeI_TRD"/>
</dbReference>
<dbReference type="GO" id="GO:0009307">
    <property type="term" value="P:DNA restriction-modification system"/>
    <property type="evidence" value="ECO:0007669"/>
    <property type="project" value="UniProtKB-KW"/>
</dbReference>
<organism evidence="5 6">
    <name type="scientific">Hafnia alvei FB1</name>
    <dbReference type="NCBI Taxonomy" id="1453496"/>
    <lineage>
        <taxon>Bacteria</taxon>
        <taxon>Pseudomonadati</taxon>
        <taxon>Pseudomonadota</taxon>
        <taxon>Gammaproteobacteria</taxon>
        <taxon>Enterobacterales</taxon>
        <taxon>Hafniaceae</taxon>
        <taxon>Hafnia</taxon>
    </lineage>
</organism>
<dbReference type="InterPro" id="IPR052021">
    <property type="entry name" value="Type-I_RS_S_subunit"/>
</dbReference>
<dbReference type="EMBL" id="CP009706">
    <property type="protein sequence ID" value="AIU74355.1"/>
    <property type="molecule type" value="Genomic_DNA"/>
</dbReference>
<keyword evidence="2" id="KW-0680">Restriction system</keyword>
<dbReference type="GO" id="GO:0003677">
    <property type="term" value="F:DNA binding"/>
    <property type="evidence" value="ECO:0007669"/>
    <property type="project" value="UniProtKB-KW"/>
</dbReference>
<protein>
    <recommendedName>
        <fullName evidence="4">Type I restriction modification DNA specificity domain-containing protein</fullName>
    </recommendedName>
</protein>
<accession>A0A097R6K1</accession>
<dbReference type="AlphaFoldDB" id="A0A097R6K1"/>
<dbReference type="PANTHER" id="PTHR30408:SF13">
    <property type="entry name" value="TYPE I RESTRICTION ENZYME HINDI SPECIFICITY SUBUNIT"/>
    <property type="match status" value="1"/>
</dbReference>
<feature type="domain" description="Type I restriction modification DNA specificity" evidence="4">
    <location>
        <begin position="31"/>
        <end position="190"/>
    </location>
</feature>
<gene>
    <name evidence="5" type="ORF">AT03_19445</name>
</gene>
<dbReference type="eggNOG" id="COG0732">
    <property type="taxonomic scope" value="Bacteria"/>
</dbReference>
<comment type="similarity">
    <text evidence="1">Belongs to the type-I restriction system S methylase family.</text>
</comment>
<dbReference type="REBASE" id="97330">
    <property type="entry name" value="S.HalFB1ORF19450P"/>
</dbReference>
<evidence type="ECO:0000256" key="1">
    <source>
        <dbReference type="ARBA" id="ARBA00010923"/>
    </source>
</evidence>
<evidence type="ECO:0000313" key="5">
    <source>
        <dbReference type="EMBL" id="AIU74355.1"/>
    </source>
</evidence>
<keyword evidence="6" id="KW-1185">Reference proteome</keyword>
<dbReference type="Gene3D" id="3.90.220.20">
    <property type="entry name" value="DNA methylase specificity domains"/>
    <property type="match status" value="2"/>
</dbReference>
<name>A0A097R6K1_HAFAL</name>